<accession>A7ZUT1</accession>
<dbReference type="Proteomes" id="UP000001122">
    <property type="component" value="Chromosome"/>
</dbReference>
<sequence>MIKASASHKKEASVMEASTYQVKIIGHCGGV</sequence>
<dbReference type="EMBL" id="CP000800">
    <property type="protein sequence ID" value="ABV18159.1"/>
    <property type="molecule type" value="Genomic_DNA"/>
</dbReference>
<dbReference type="KEGG" id="ecw:EcE24377A_4613"/>
<dbReference type="HOGENOM" id="CLU_3396262_0_0_6"/>
<name>A7ZUT1_ECO24</name>
<reference evidence="2" key="1">
    <citation type="journal article" date="2008" name="J. Bacteriol.">
        <title>The pangenome structure of Escherichia coli: comparative genomic analysis of E. coli commensal and pathogenic isolates.</title>
        <authorList>
            <person name="Rasko D.A."/>
            <person name="Rosovitz M.J."/>
            <person name="Myers G.S."/>
            <person name="Mongodin E.F."/>
            <person name="Fricke W.F."/>
            <person name="Gajer P."/>
            <person name="Crabtree J."/>
            <person name="Sebaihia M."/>
            <person name="Thomson N.R."/>
            <person name="Chaudhuri R."/>
            <person name="Henderson I.R."/>
            <person name="Sperandio V."/>
            <person name="Ravel J."/>
        </authorList>
    </citation>
    <scope>NUCLEOTIDE SEQUENCE [LARGE SCALE GENOMIC DNA]</scope>
    <source>
        <strain evidence="2">E24377A / ETEC</strain>
    </source>
</reference>
<evidence type="ECO:0000313" key="1">
    <source>
        <dbReference type="EMBL" id="ABV18159.1"/>
    </source>
</evidence>
<protein>
    <submittedName>
        <fullName evidence="1">Uncharacterized protein</fullName>
    </submittedName>
</protein>
<proteinExistence type="predicted"/>
<evidence type="ECO:0000313" key="2">
    <source>
        <dbReference type="Proteomes" id="UP000001122"/>
    </source>
</evidence>
<gene>
    <name evidence="1" type="ordered locus">EcE24377A_4613</name>
</gene>
<keyword evidence="2" id="KW-1185">Reference proteome</keyword>
<organism evidence="1 2">
    <name type="scientific">Escherichia coli O139:H28 (strain E24377A / ETEC)</name>
    <dbReference type="NCBI Taxonomy" id="331111"/>
    <lineage>
        <taxon>Bacteria</taxon>
        <taxon>Pseudomonadati</taxon>
        <taxon>Pseudomonadota</taxon>
        <taxon>Gammaproteobacteria</taxon>
        <taxon>Enterobacterales</taxon>
        <taxon>Enterobacteriaceae</taxon>
        <taxon>Escherichia</taxon>
    </lineage>
</organism>
<dbReference type="AlphaFoldDB" id="A7ZUT1"/>